<dbReference type="OrthoDB" id="2735536at2759"/>
<dbReference type="InterPro" id="IPR036291">
    <property type="entry name" value="NAD(P)-bd_dom_sf"/>
</dbReference>
<feature type="domain" description="NAD-dependent epimerase/dehydratase" evidence="2">
    <location>
        <begin position="3"/>
        <end position="219"/>
    </location>
</feature>
<keyword evidence="3" id="KW-1185">Reference proteome</keyword>
<name>A0A7I4Z5H3_HAECO</name>
<organism evidence="3 4">
    <name type="scientific">Haemonchus contortus</name>
    <name type="common">Barber pole worm</name>
    <dbReference type="NCBI Taxonomy" id="6289"/>
    <lineage>
        <taxon>Eukaryota</taxon>
        <taxon>Metazoa</taxon>
        <taxon>Ecdysozoa</taxon>
        <taxon>Nematoda</taxon>
        <taxon>Chromadorea</taxon>
        <taxon>Rhabditida</taxon>
        <taxon>Rhabditina</taxon>
        <taxon>Rhabditomorpha</taxon>
        <taxon>Strongyloidea</taxon>
        <taxon>Trichostrongylidae</taxon>
        <taxon>Haemonchus</taxon>
    </lineage>
</organism>
<accession>A0A7I4Z5H3</accession>
<dbReference type="WBParaSite" id="HCON_00191461-00001">
    <property type="protein sequence ID" value="HCON_00191461-00001"/>
    <property type="gene ID" value="HCON_00191461"/>
</dbReference>
<dbReference type="Gene3D" id="3.40.50.720">
    <property type="entry name" value="NAD(P)-binding Rossmann-like Domain"/>
    <property type="match status" value="1"/>
</dbReference>
<protein>
    <submittedName>
        <fullName evidence="4">Epimerase domain-containing protein</fullName>
    </submittedName>
</protein>
<evidence type="ECO:0000256" key="1">
    <source>
        <dbReference type="SAM" id="Phobius"/>
    </source>
</evidence>
<keyword evidence="1" id="KW-0472">Membrane</keyword>
<reference evidence="4" key="1">
    <citation type="submission" date="2020-12" db="UniProtKB">
        <authorList>
            <consortium name="WormBaseParasite"/>
        </authorList>
    </citation>
    <scope>IDENTIFICATION</scope>
    <source>
        <strain evidence="4">MHco3</strain>
    </source>
</reference>
<dbReference type="Pfam" id="PF01370">
    <property type="entry name" value="Epimerase"/>
    <property type="match status" value="1"/>
</dbReference>
<feature type="transmembrane region" description="Helical" evidence="1">
    <location>
        <begin position="280"/>
        <end position="301"/>
    </location>
</feature>
<evidence type="ECO:0000313" key="4">
    <source>
        <dbReference type="WBParaSite" id="HCON_00191461-00001"/>
    </source>
</evidence>
<keyword evidence="1" id="KW-0812">Transmembrane</keyword>
<evidence type="ECO:0000259" key="2">
    <source>
        <dbReference type="Pfam" id="PF01370"/>
    </source>
</evidence>
<dbReference type="SUPFAM" id="SSF51735">
    <property type="entry name" value="NAD(P)-binding Rossmann-fold domains"/>
    <property type="match status" value="1"/>
</dbReference>
<dbReference type="Proteomes" id="UP000025227">
    <property type="component" value="Unplaced"/>
</dbReference>
<evidence type="ECO:0000313" key="3">
    <source>
        <dbReference type="Proteomes" id="UP000025227"/>
    </source>
</evidence>
<dbReference type="AlphaFoldDB" id="A0A7I4Z5H3"/>
<sequence>MIVTILGANSLLGQHLVQYIQRSSDTSVKLNTWTYSGKLESRLSGIELSPIDHSSGLEALQNVVQRSDIVFNLHEVQDLSLLPDKQRLWLHNVGFVKTVLSSIRCPLIHLSSVFLQCSSRWPNVFEGEADPIKYMDQWPFWDYCKSKYDAEELILSAPVNAYVMRCVPAYGEGDKCSVLTDLIKFASNGDIVSVGDSDGAFEMAYAGNLAEGLWNAALHLLSSVEIRKAAPHGTTPEVPAKSIKDTIILSDETPKKNIFPLFKPVLTTGKRNMIQCCIPFVPLFYIYYLVTLLVSVLSGYITMPMCIRKLPHPSVLYLCFRHWTFFNTKKSRLVLDYQPSIKFEDALNRCQMYYRHLQPQDIPSYSWSPICAW</sequence>
<proteinExistence type="predicted"/>
<dbReference type="OMA" id="PFPEYCA"/>
<keyword evidence="1" id="KW-1133">Transmembrane helix</keyword>
<dbReference type="InterPro" id="IPR001509">
    <property type="entry name" value="Epimerase_deHydtase"/>
</dbReference>